<reference evidence="1 2" key="1">
    <citation type="submission" date="2016-10" db="EMBL/GenBank/DDBJ databases">
        <authorList>
            <person name="de Groot N.N."/>
        </authorList>
    </citation>
    <scope>NUCLEOTIDE SEQUENCE [LARGE SCALE GENOMIC DNA]</scope>
    <source>
        <strain evidence="1 2">DSM 21633</strain>
    </source>
</reference>
<evidence type="ECO:0008006" key="3">
    <source>
        <dbReference type="Google" id="ProtNLM"/>
    </source>
</evidence>
<name>A0A1H9CGN1_9BACI</name>
<evidence type="ECO:0000313" key="1">
    <source>
        <dbReference type="EMBL" id="SEP99778.1"/>
    </source>
</evidence>
<evidence type="ECO:0000313" key="2">
    <source>
        <dbReference type="Proteomes" id="UP000199427"/>
    </source>
</evidence>
<accession>A0A1H9CGN1</accession>
<dbReference type="Proteomes" id="UP000199427">
    <property type="component" value="Unassembled WGS sequence"/>
</dbReference>
<protein>
    <recommendedName>
        <fullName evidence="3">Glycine reductase</fullName>
    </recommendedName>
</protein>
<sequence length="74" mass="8349">MGLYARKAEEMGITTVMVTLIPEIGERLKIPRTLYVPFRLGRPCGEPFDLETRRKVVEKMLILALSPSGTHGTY</sequence>
<keyword evidence="2" id="KW-1185">Reference proteome</keyword>
<dbReference type="OrthoDB" id="7059770at2"/>
<dbReference type="STRING" id="571933.SAMN05216362_10550"/>
<dbReference type="EMBL" id="FOES01000005">
    <property type="protein sequence ID" value="SEP99778.1"/>
    <property type="molecule type" value="Genomic_DNA"/>
</dbReference>
<organism evidence="1 2">
    <name type="scientific">Piscibacillus halophilus</name>
    <dbReference type="NCBI Taxonomy" id="571933"/>
    <lineage>
        <taxon>Bacteria</taxon>
        <taxon>Bacillati</taxon>
        <taxon>Bacillota</taxon>
        <taxon>Bacilli</taxon>
        <taxon>Bacillales</taxon>
        <taxon>Bacillaceae</taxon>
        <taxon>Piscibacillus</taxon>
    </lineage>
</organism>
<dbReference type="RefSeq" id="WP_143063783.1">
    <property type="nucleotide sequence ID" value="NZ_CAESCL010000028.1"/>
</dbReference>
<dbReference type="AlphaFoldDB" id="A0A1H9CGN1"/>
<gene>
    <name evidence="1" type="ORF">SAMN05216362_10550</name>
</gene>
<proteinExistence type="predicted"/>